<name>A0A9Q1J1C9_SYNKA</name>
<reference evidence="1" key="1">
    <citation type="journal article" date="2023" name="Science">
        <title>Genome structures resolve the early diversification of teleost fishes.</title>
        <authorList>
            <person name="Parey E."/>
            <person name="Louis A."/>
            <person name="Montfort J."/>
            <person name="Bouchez O."/>
            <person name="Roques C."/>
            <person name="Iampietro C."/>
            <person name="Lluch J."/>
            <person name="Castinel A."/>
            <person name="Donnadieu C."/>
            <person name="Desvignes T."/>
            <person name="Floi Bucao C."/>
            <person name="Jouanno E."/>
            <person name="Wen M."/>
            <person name="Mejri S."/>
            <person name="Dirks R."/>
            <person name="Jansen H."/>
            <person name="Henkel C."/>
            <person name="Chen W.J."/>
            <person name="Zahm M."/>
            <person name="Cabau C."/>
            <person name="Klopp C."/>
            <person name="Thompson A.W."/>
            <person name="Robinson-Rechavi M."/>
            <person name="Braasch I."/>
            <person name="Lecointre G."/>
            <person name="Bobe J."/>
            <person name="Postlethwait J.H."/>
            <person name="Berthelot C."/>
            <person name="Roest Crollius H."/>
            <person name="Guiguen Y."/>
        </authorList>
    </citation>
    <scope>NUCLEOTIDE SEQUENCE</scope>
    <source>
        <strain evidence="1">WJC10195</strain>
    </source>
</reference>
<accession>A0A9Q1J1C9</accession>
<dbReference type="EMBL" id="JAINUF010000004">
    <property type="protein sequence ID" value="KAJ8363199.1"/>
    <property type="molecule type" value="Genomic_DNA"/>
</dbReference>
<dbReference type="PROSITE" id="PS51257">
    <property type="entry name" value="PROKAR_LIPOPROTEIN"/>
    <property type="match status" value="1"/>
</dbReference>
<sequence length="159" mass="18123">MRSRCYNYRYVSCITLVQEAALTVLYSGGTGQSCASTYNQSLYRGLHVHRHYTVQFCDSSVLKWSCDLTCHHLVGRQCMFKYTLQTERISTAKERRPCATLENTRAAAAQHLTSAPDAQNRSAHSPVDHASRFLPFPIDYASITHHFLCPLRLLFHLLL</sequence>
<protein>
    <submittedName>
        <fullName evidence="1">Uncharacterized protein</fullName>
    </submittedName>
</protein>
<organism evidence="1 2">
    <name type="scientific">Synaphobranchus kaupii</name>
    <name type="common">Kaup's arrowtooth eel</name>
    <dbReference type="NCBI Taxonomy" id="118154"/>
    <lineage>
        <taxon>Eukaryota</taxon>
        <taxon>Metazoa</taxon>
        <taxon>Chordata</taxon>
        <taxon>Craniata</taxon>
        <taxon>Vertebrata</taxon>
        <taxon>Euteleostomi</taxon>
        <taxon>Actinopterygii</taxon>
        <taxon>Neopterygii</taxon>
        <taxon>Teleostei</taxon>
        <taxon>Anguilliformes</taxon>
        <taxon>Synaphobranchidae</taxon>
        <taxon>Synaphobranchus</taxon>
    </lineage>
</organism>
<comment type="caution">
    <text evidence="1">The sequence shown here is derived from an EMBL/GenBank/DDBJ whole genome shotgun (WGS) entry which is preliminary data.</text>
</comment>
<dbReference type="AlphaFoldDB" id="A0A9Q1J1C9"/>
<dbReference type="Proteomes" id="UP001152622">
    <property type="component" value="Chromosome 4"/>
</dbReference>
<gene>
    <name evidence="1" type="ORF">SKAU_G00120300</name>
</gene>
<keyword evidence="2" id="KW-1185">Reference proteome</keyword>
<evidence type="ECO:0000313" key="2">
    <source>
        <dbReference type="Proteomes" id="UP001152622"/>
    </source>
</evidence>
<evidence type="ECO:0000313" key="1">
    <source>
        <dbReference type="EMBL" id="KAJ8363199.1"/>
    </source>
</evidence>
<proteinExistence type="predicted"/>